<dbReference type="Pfam" id="PF00023">
    <property type="entry name" value="Ank"/>
    <property type="match status" value="1"/>
</dbReference>
<evidence type="ECO:0000256" key="3">
    <source>
        <dbReference type="PROSITE-ProRule" id="PRU00023"/>
    </source>
</evidence>
<reference evidence="4 5" key="1">
    <citation type="journal article" date="2024" name="bioRxiv">
        <title>A reference genome for Trichogramma kaykai: A tiny desert-dwelling parasitoid wasp with competing sex-ratio distorters.</title>
        <authorList>
            <person name="Culotta J."/>
            <person name="Lindsey A.R."/>
        </authorList>
    </citation>
    <scope>NUCLEOTIDE SEQUENCE [LARGE SCALE GENOMIC DNA]</scope>
    <source>
        <strain evidence="4 5">KSX58</strain>
    </source>
</reference>
<feature type="repeat" description="ANK" evidence="3">
    <location>
        <begin position="127"/>
        <end position="159"/>
    </location>
</feature>
<keyword evidence="5" id="KW-1185">Reference proteome</keyword>
<feature type="repeat" description="ANK" evidence="3">
    <location>
        <begin position="161"/>
        <end position="193"/>
    </location>
</feature>
<protein>
    <submittedName>
        <fullName evidence="4">Uncharacterized protein</fullName>
    </submittedName>
</protein>
<dbReference type="PROSITE" id="PS50297">
    <property type="entry name" value="ANK_REP_REGION"/>
    <property type="match status" value="2"/>
</dbReference>
<evidence type="ECO:0000256" key="1">
    <source>
        <dbReference type="ARBA" id="ARBA00022737"/>
    </source>
</evidence>
<feature type="repeat" description="ANK" evidence="3">
    <location>
        <begin position="236"/>
        <end position="268"/>
    </location>
</feature>
<dbReference type="Gene3D" id="1.25.40.20">
    <property type="entry name" value="Ankyrin repeat-containing domain"/>
    <property type="match status" value="2"/>
</dbReference>
<dbReference type="Proteomes" id="UP001627154">
    <property type="component" value="Unassembled WGS sequence"/>
</dbReference>
<sequence length="290" mass="32439">MATSDSILEKLKDLRSKFSAKFAPRESLTPFLDQLQALISDWRGEVPDLRDAFRPEEIGRILAESVLSDRRDSIVHFVIDSGYENEPSAAALTTALHHAARLDRGHDIISGLFKVYRRSSVNYVDIFKSTHFHIACKYGCAELVENLLEHGQDPNLLEARTGNSPLHLALKNGKKEVVESLLKHGANPNLANEKGLTPLNVIICLSKSDADTMDAFFMITDQVGRTPIQLDARDKKGNIWLHLALLYDNKKAVELLLRRGADPNLIDEQGSTPLHVICRESNSTWSIEHI</sequence>
<evidence type="ECO:0000256" key="2">
    <source>
        <dbReference type="ARBA" id="ARBA00023043"/>
    </source>
</evidence>
<dbReference type="EMBL" id="JBJJXI010000067">
    <property type="protein sequence ID" value="KAL3396990.1"/>
    <property type="molecule type" value="Genomic_DNA"/>
</dbReference>
<dbReference type="SMART" id="SM00248">
    <property type="entry name" value="ANK"/>
    <property type="match status" value="3"/>
</dbReference>
<comment type="caution">
    <text evidence="4">The sequence shown here is derived from an EMBL/GenBank/DDBJ whole genome shotgun (WGS) entry which is preliminary data.</text>
</comment>
<evidence type="ECO:0000313" key="4">
    <source>
        <dbReference type="EMBL" id="KAL3396990.1"/>
    </source>
</evidence>
<dbReference type="PRINTS" id="PR01415">
    <property type="entry name" value="ANKYRIN"/>
</dbReference>
<dbReference type="PANTHER" id="PTHR24171:SF8">
    <property type="entry name" value="BRCA1-ASSOCIATED RING DOMAIN PROTEIN 1"/>
    <property type="match status" value="1"/>
</dbReference>
<proteinExistence type="predicted"/>
<dbReference type="PROSITE" id="PS50088">
    <property type="entry name" value="ANK_REPEAT"/>
    <property type="match status" value="3"/>
</dbReference>
<organism evidence="4 5">
    <name type="scientific">Trichogramma kaykai</name>
    <dbReference type="NCBI Taxonomy" id="54128"/>
    <lineage>
        <taxon>Eukaryota</taxon>
        <taxon>Metazoa</taxon>
        <taxon>Ecdysozoa</taxon>
        <taxon>Arthropoda</taxon>
        <taxon>Hexapoda</taxon>
        <taxon>Insecta</taxon>
        <taxon>Pterygota</taxon>
        <taxon>Neoptera</taxon>
        <taxon>Endopterygota</taxon>
        <taxon>Hymenoptera</taxon>
        <taxon>Apocrita</taxon>
        <taxon>Proctotrupomorpha</taxon>
        <taxon>Chalcidoidea</taxon>
        <taxon>Trichogrammatidae</taxon>
        <taxon>Trichogramma</taxon>
    </lineage>
</organism>
<dbReference type="InterPro" id="IPR002110">
    <property type="entry name" value="Ankyrin_rpt"/>
</dbReference>
<name>A0ABD2WW31_9HYME</name>
<dbReference type="PANTHER" id="PTHR24171">
    <property type="entry name" value="ANKYRIN REPEAT DOMAIN-CONTAINING PROTEIN 39-RELATED"/>
    <property type="match status" value="1"/>
</dbReference>
<dbReference type="AlphaFoldDB" id="A0ABD2WW31"/>
<keyword evidence="1" id="KW-0677">Repeat</keyword>
<keyword evidence="2 3" id="KW-0040">ANK repeat</keyword>
<evidence type="ECO:0000313" key="5">
    <source>
        <dbReference type="Proteomes" id="UP001627154"/>
    </source>
</evidence>
<accession>A0ABD2WW31</accession>
<dbReference type="InterPro" id="IPR036770">
    <property type="entry name" value="Ankyrin_rpt-contain_sf"/>
</dbReference>
<gene>
    <name evidence="4" type="ORF">TKK_009032</name>
</gene>
<dbReference type="SUPFAM" id="SSF48403">
    <property type="entry name" value="Ankyrin repeat"/>
    <property type="match status" value="1"/>
</dbReference>
<dbReference type="Pfam" id="PF12796">
    <property type="entry name" value="Ank_2"/>
    <property type="match status" value="1"/>
</dbReference>